<organism evidence="2 3">
    <name type="scientific">Gigaspora margarita</name>
    <dbReference type="NCBI Taxonomy" id="4874"/>
    <lineage>
        <taxon>Eukaryota</taxon>
        <taxon>Fungi</taxon>
        <taxon>Fungi incertae sedis</taxon>
        <taxon>Mucoromycota</taxon>
        <taxon>Glomeromycotina</taxon>
        <taxon>Glomeromycetes</taxon>
        <taxon>Diversisporales</taxon>
        <taxon>Gigasporaceae</taxon>
        <taxon>Gigaspora</taxon>
    </lineage>
</organism>
<dbReference type="OrthoDB" id="2479211at2759"/>
<dbReference type="AlphaFoldDB" id="A0A8H4AGD3"/>
<protein>
    <submittedName>
        <fullName evidence="2">Uncharacterized protein</fullName>
    </submittedName>
</protein>
<sequence length="104" mass="11992">MKKVHQNYPEKIQIKEERLSPRVRNLALNRSISFNVDYENTAVEELGLNSAVEEIGLNSAKNNETLNMYTKDDNFSKTSTESDEISDNNDNVFEDYSAHDFEMP</sequence>
<evidence type="ECO:0000313" key="2">
    <source>
        <dbReference type="EMBL" id="KAF0492525.1"/>
    </source>
</evidence>
<evidence type="ECO:0000313" key="3">
    <source>
        <dbReference type="Proteomes" id="UP000439903"/>
    </source>
</evidence>
<keyword evidence="3" id="KW-1185">Reference proteome</keyword>
<name>A0A8H4AGD3_GIGMA</name>
<proteinExistence type="predicted"/>
<accession>A0A8H4AGD3</accession>
<dbReference type="EMBL" id="WTPW01000642">
    <property type="protein sequence ID" value="KAF0492525.1"/>
    <property type="molecule type" value="Genomic_DNA"/>
</dbReference>
<gene>
    <name evidence="2" type="ORF">F8M41_021679</name>
</gene>
<evidence type="ECO:0000256" key="1">
    <source>
        <dbReference type="SAM" id="MobiDB-lite"/>
    </source>
</evidence>
<reference evidence="2 3" key="1">
    <citation type="journal article" date="2019" name="Environ. Microbiol.">
        <title>At the nexus of three kingdoms: the genome of the mycorrhizal fungus Gigaspora margarita provides insights into plant, endobacterial and fungal interactions.</title>
        <authorList>
            <person name="Venice F."/>
            <person name="Ghignone S."/>
            <person name="Salvioli di Fossalunga A."/>
            <person name="Amselem J."/>
            <person name="Novero M."/>
            <person name="Xianan X."/>
            <person name="Sedzielewska Toro K."/>
            <person name="Morin E."/>
            <person name="Lipzen A."/>
            <person name="Grigoriev I.V."/>
            <person name="Henrissat B."/>
            <person name="Martin F.M."/>
            <person name="Bonfante P."/>
        </authorList>
    </citation>
    <scope>NUCLEOTIDE SEQUENCE [LARGE SCALE GENOMIC DNA]</scope>
    <source>
        <strain evidence="2 3">BEG34</strain>
    </source>
</reference>
<dbReference type="Proteomes" id="UP000439903">
    <property type="component" value="Unassembled WGS sequence"/>
</dbReference>
<feature type="region of interest" description="Disordered" evidence="1">
    <location>
        <begin position="72"/>
        <end position="104"/>
    </location>
</feature>
<comment type="caution">
    <text evidence="2">The sequence shown here is derived from an EMBL/GenBank/DDBJ whole genome shotgun (WGS) entry which is preliminary data.</text>
</comment>